<reference evidence="9" key="1">
    <citation type="submission" date="2023-01" db="EMBL/GenBank/DDBJ databases">
        <title>Complete genome sequence of Planctobacterium marinum strain Dej080120_11.</title>
        <authorList>
            <person name="Ueki S."/>
            <person name="Maruyama F."/>
        </authorList>
    </citation>
    <scope>NUCLEOTIDE SEQUENCE</scope>
    <source>
        <strain evidence="9">Dej080120_11</strain>
    </source>
</reference>
<keyword evidence="7" id="KW-0732">Signal</keyword>
<dbReference type="SUPFAM" id="SSF52743">
    <property type="entry name" value="Subtilisin-like"/>
    <property type="match status" value="1"/>
</dbReference>
<dbReference type="PROSITE" id="PS00138">
    <property type="entry name" value="SUBTILASE_SER"/>
    <property type="match status" value="1"/>
</dbReference>
<keyword evidence="2 5" id="KW-0645">Protease</keyword>
<feature type="active site" description="Charge relay system" evidence="5">
    <location>
        <position position="213"/>
    </location>
</feature>
<dbReference type="AlphaFoldDB" id="A0AA48HG90"/>
<dbReference type="EMBL" id="AP027272">
    <property type="protein sequence ID" value="BDX06383.1"/>
    <property type="molecule type" value="Genomic_DNA"/>
</dbReference>
<organism evidence="9 10">
    <name type="scientific">Planctobacterium marinum</name>
    <dbReference type="NCBI Taxonomy" id="1631968"/>
    <lineage>
        <taxon>Bacteria</taxon>
        <taxon>Pseudomonadati</taxon>
        <taxon>Pseudomonadota</taxon>
        <taxon>Gammaproteobacteria</taxon>
        <taxon>Alteromonadales</taxon>
        <taxon>Alteromonadaceae</taxon>
        <taxon>Planctobacterium</taxon>
    </lineage>
</organism>
<dbReference type="GO" id="GO:0004252">
    <property type="term" value="F:serine-type endopeptidase activity"/>
    <property type="evidence" value="ECO:0007669"/>
    <property type="project" value="UniProtKB-UniRule"/>
</dbReference>
<feature type="active site" description="Charge relay system" evidence="5">
    <location>
        <position position="377"/>
    </location>
</feature>
<dbReference type="InterPro" id="IPR000209">
    <property type="entry name" value="Peptidase_S8/S53_dom"/>
</dbReference>
<keyword evidence="10" id="KW-1185">Reference proteome</keyword>
<dbReference type="PROSITE" id="PS00137">
    <property type="entry name" value="SUBTILASE_HIS"/>
    <property type="match status" value="1"/>
</dbReference>
<dbReference type="PANTHER" id="PTHR43806">
    <property type="entry name" value="PEPTIDASE S8"/>
    <property type="match status" value="1"/>
</dbReference>
<evidence type="ECO:0000256" key="5">
    <source>
        <dbReference type="PROSITE-ProRule" id="PRU01240"/>
    </source>
</evidence>
<evidence type="ECO:0000256" key="1">
    <source>
        <dbReference type="ARBA" id="ARBA00011073"/>
    </source>
</evidence>
<feature type="chain" id="PRO_5041460194" description="Peptidase S8/S53 domain-containing protein" evidence="7">
    <location>
        <begin position="23"/>
        <end position="487"/>
    </location>
</feature>
<dbReference type="RefSeq" id="WP_338292402.1">
    <property type="nucleotide sequence ID" value="NZ_AP027272.1"/>
</dbReference>
<dbReference type="PROSITE" id="PS51892">
    <property type="entry name" value="SUBTILASE"/>
    <property type="match status" value="1"/>
</dbReference>
<accession>A0AA48HG90</accession>
<evidence type="ECO:0000256" key="3">
    <source>
        <dbReference type="ARBA" id="ARBA00022801"/>
    </source>
</evidence>
<dbReference type="InterPro" id="IPR023828">
    <property type="entry name" value="Peptidase_S8_Ser-AS"/>
</dbReference>
<name>A0AA48HG90_9ALTE</name>
<dbReference type="InterPro" id="IPR023827">
    <property type="entry name" value="Peptidase_S8_Asp-AS"/>
</dbReference>
<dbReference type="KEGG" id="pmaw:MACH26_19040"/>
<dbReference type="InterPro" id="IPR050131">
    <property type="entry name" value="Peptidase_S8_subtilisin-like"/>
</dbReference>
<evidence type="ECO:0000256" key="7">
    <source>
        <dbReference type="SAM" id="SignalP"/>
    </source>
</evidence>
<dbReference type="Gene3D" id="3.40.50.200">
    <property type="entry name" value="Peptidase S8/S53 domain"/>
    <property type="match status" value="1"/>
</dbReference>
<proteinExistence type="inferred from homology"/>
<keyword evidence="4 5" id="KW-0720">Serine protease</keyword>
<evidence type="ECO:0000313" key="9">
    <source>
        <dbReference type="EMBL" id="BDX06383.1"/>
    </source>
</evidence>
<evidence type="ECO:0000256" key="6">
    <source>
        <dbReference type="RuleBase" id="RU003355"/>
    </source>
</evidence>
<dbReference type="InterPro" id="IPR022398">
    <property type="entry name" value="Peptidase_S8_His-AS"/>
</dbReference>
<feature type="signal peptide" evidence="7">
    <location>
        <begin position="1"/>
        <end position="22"/>
    </location>
</feature>
<feature type="active site" description="Charge relay system" evidence="5">
    <location>
        <position position="164"/>
    </location>
</feature>
<evidence type="ECO:0000313" key="10">
    <source>
        <dbReference type="Proteomes" id="UP001333710"/>
    </source>
</evidence>
<keyword evidence="3 5" id="KW-0378">Hydrolase</keyword>
<gene>
    <name evidence="9" type="ORF">MACH26_19040</name>
</gene>
<evidence type="ECO:0000256" key="2">
    <source>
        <dbReference type="ARBA" id="ARBA00022670"/>
    </source>
</evidence>
<dbReference type="InterPro" id="IPR036852">
    <property type="entry name" value="Peptidase_S8/S53_dom_sf"/>
</dbReference>
<dbReference type="GO" id="GO:0006508">
    <property type="term" value="P:proteolysis"/>
    <property type="evidence" value="ECO:0007669"/>
    <property type="project" value="UniProtKB-KW"/>
</dbReference>
<protein>
    <recommendedName>
        <fullName evidence="8">Peptidase S8/S53 domain-containing protein</fullName>
    </recommendedName>
</protein>
<dbReference type="InterPro" id="IPR015500">
    <property type="entry name" value="Peptidase_S8_subtilisin-rel"/>
</dbReference>
<dbReference type="PRINTS" id="PR00723">
    <property type="entry name" value="SUBTILISIN"/>
</dbReference>
<evidence type="ECO:0000256" key="4">
    <source>
        <dbReference type="ARBA" id="ARBA00022825"/>
    </source>
</evidence>
<dbReference type="PANTHER" id="PTHR43806:SF11">
    <property type="entry name" value="CEREVISIN-RELATED"/>
    <property type="match status" value="1"/>
</dbReference>
<dbReference type="PROSITE" id="PS00136">
    <property type="entry name" value="SUBTILASE_ASP"/>
    <property type="match status" value="1"/>
</dbReference>
<sequence>MAFKKRLTGLAVLTALCQPVLAQIQSEQAFSRLLDGDSEKRVIVTLNVKAPPKGTSERIGGGQWLNLNQYIKAAQKKLATEMGWRNLNDVVNFEQVPAMAKSISLNEFRKLQESGTVASIHEDKFHRLSLDTSIRSIGSASSIILDSGESVDTKGEGVSIAVLDSGVDYQHPFFQGRVIAGACYSAYGSCDSGAVFEEGVSAARPCPVYGCDHGTHVAGIIAGNNGQMHGVAPKAEILALNVFSNDGVQMGAFDSDIIQGLEWVYQHAETYNVAAVNMSLGGGLQGEHCDDSPTKYIIDKLLEKDVLTVVASGNDGATDGVGTPSCISSAMSVGSMEKDGSIASYSNSYGQLDIVAPGSDINSSVPGGKYGVKSGTSMATPHVAGAVAVLKSAFPEATAAQIRRALKAGKSFRDPRNGVRSAMLHIPSSIHWLEENVIPVDESLPTAPLNPVPVPTEPEKEKCKKRIDGILVEKTTGDCAKEKKIQW</sequence>
<dbReference type="Proteomes" id="UP001333710">
    <property type="component" value="Chromosome"/>
</dbReference>
<comment type="similarity">
    <text evidence="1 5 6">Belongs to the peptidase S8 family.</text>
</comment>
<evidence type="ECO:0000259" key="8">
    <source>
        <dbReference type="Pfam" id="PF00082"/>
    </source>
</evidence>
<feature type="domain" description="Peptidase S8/S53" evidence="8">
    <location>
        <begin position="155"/>
        <end position="407"/>
    </location>
</feature>
<dbReference type="Pfam" id="PF00082">
    <property type="entry name" value="Peptidase_S8"/>
    <property type="match status" value="1"/>
</dbReference>